<evidence type="ECO:0000256" key="4">
    <source>
        <dbReference type="ARBA" id="ARBA00013246"/>
    </source>
</evidence>
<dbReference type="GO" id="GO:0005634">
    <property type="term" value="C:nucleus"/>
    <property type="evidence" value="ECO:0007669"/>
    <property type="project" value="UniProtKB-SubCell"/>
</dbReference>
<keyword evidence="13" id="KW-0539">Nucleus</keyword>
<evidence type="ECO:0000256" key="5">
    <source>
        <dbReference type="ARBA" id="ARBA00015153"/>
    </source>
</evidence>
<dbReference type="PROSITE" id="PS51184">
    <property type="entry name" value="JMJC"/>
    <property type="match status" value="1"/>
</dbReference>
<dbReference type="InterPro" id="IPR001965">
    <property type="entry name" value="Znf_PHD"/>
</dbReference>
<evidence type="ECO:0000256" key="1">
    <source>
        <dbReference type="ARBA" id="ARBA00001954"/>
    </source>
</evidence>
<dbReference type="SUPFAM" id="SSF51197">
    <property type="entry name" value="Clavaminate synthase-like"/>
    <property type="match status" value="1"/>
</dbReference>
<keyword evidence="19" id="KW-1185">Reference proteome</keyword>
<name>A0A317SUC0_9PEZI</name>
<dbReference type="SMART" id="SM00249">
    <property type="entry name" value="PHD"/>
    <property type="match status" value="1"/>
</dbReference>
<feature type="compositionally biased region" description="Gly residues" evidence="16">
    <location>
        <begin position="1313"/>
        <end position="1322"/>
    </location>
</feature>
<dbReference type="GO" id="GO:0140680">
    <property type="term" value="F:histone H3K36me/H3K36me2 demethylase activity"/>
    <property type="evidence" value="ECO:0007669"/>
    <property type="project" value="UniProtKB-EC"/>
</dbReference>
<keyword evidence="8" id="KW-0862">Zinc</keyword>
<feature type="compositionally biased region" description="Basic and acidic residues" evidence="16">
    <location>
        <begin position="589"/>
        <end position="603"/>
    </location>
</feature>
<comment type="similarity">
    <text evidence="3">Belongs to the JHDM1 histone demethylase family.</text>
</comment>
<sequence>MSAPAHTFPSPPLYSAEASSNPMLAFADIALAYTPTIFSTPRTATLATAPVASTSTSYSPPTSGLMPVSSPVNLPNGAPNGEPSNQLSEAPSTSYRPRPLPPLAYHTVSVDQSPKRTSKRTRRRKKAGDGSARGEVAVKGTPRSTRGDRGRGRGRPSSNIRWVNSSPTSEHGSAPPQSSPMAQYFHPPEAELPSPSPAYSPYPSRPATPVTAPQGPATFIGFTVARDNGIFGVYPEPHSGSKTGTGRVDEPTQPSTEYQVVAVGQETCWPTPGSKVESGLLAEESNGHQSPEKTDAVSTEISTDTVPYSTRPVGASVEANCTVSQQLTGGAMEPTIGITATKELDAQHAPAALEALAASNVNAISLPAAPEPPQDTSTILGKREQSPEGGLTGMKDAEYVEDMEDLEDLEDVALVSTEREADIPKGSELDKLDITEDTRESDEMMIDTEPTASPSVARDKGDLIPPAIASDGAGAQSLEAGVAKEGQPVESNEHNFALIVSETLEEPRTIREGSIDYEVENAYQAGDEPVFGAGGAVEVGIPLEVISPEEPTAGVSVGASESITSDPGQDKLDGPEYQRLRVLSPTGESPREPENPSDEKCETCRGPYQDGHGFRFDQIAWICCDGCGTWHHSRCVGLDSETVNKIDKFYCSRCAEVHGPSTMKRKSSRATTAIDYNALHNGSSAPIKNPVDGKLHPYVEIIRNRTFTFADDKLPRMRPEQVTVEFLEDLPNGWNQPFIVPAESNPAPSATPGPPYRAESRLPEMTLDNGDFDPAEVDRLKQTLREGEYDVKQRRPGADNLDMIIPPGLTVRRVGELIGESARVEMINVLRQATEKDDKWQMEQLVSYFESDVRDVIYNCISCEVSNSELGALISRPQVVRDLDLADKVWRPDPAPPMGSEAKPRVGKYILMSVADSFTDFHIDFAGSSVFYHIYEGEKVFLVIPPTEHNLEIYEKWSMDPNMNTTFFPTLISDPCTLVTLNKGDTMFIPSGWIHAVYTPRDSLVVGGNFLTRNHYAMQMKVQRIEVVTDTKLSQRYPKYTTLMWHLAYNYMTKDPISDEVDEALGHGRVLKRMKQRSPKTARTYTQQELEGLPALCNFLLRTALVSCGTVTTSLVPRRPNLTGKQIDAVKKAIPPPINQEPVEWIKRFGRWCVWKRACQRLVPGGERVPEWALESWWPKDGPKKGPSQAALRRAQRAREEEARKAEPPRRPGLRVRVIRAETTPSFAVPETLTPSTDPTPSTNGTTTATTTTTASITSTGKKADYPRLTHRAPKPKVTYTKTTKTVKRKEDEDRISPPATAKLAKSISPGLTSGGRSGSSGSGKSMSPALAEEDLQVEEIKRMAAKEEFGLRVRRSS</sequence>
<dbReference type="SMART" id="SM00558">
    <property type="entry name" value="JmjC"/>
    <property type="match status" value="1"/>
</dbReference>
<dbReference type="InterPro" id="IPR050690">
    <property type="entry name" value="JHDM1_Histone_Demethylase"/>
</dbReference>
<accession>A0A317SUC0</accession>
<dbReference type="EMBL" id="PYWC01000023">
    <property type="protein sequence ID" value="PWW77380.1"/>
    <property type="molecule type" value="Genomic_DNA"/>
</dbReference>
<dbReference type="Proteomes" id="UP000246991">
    <property type="component" value="Unassembled WGS sequence"/>
</dbReference>
<evidence type="ECO:0000256" key="16">
    <source>
        <dbReference type="SAM" id="MobiDB-lite"/>
    </source>
</evidence>
<keyword evidence="6" id="KW-0479">Metal-binding</keyword>
<dbReference type="OrthoDB" id="5876800at2759"/>
<keyword evidence="12" id="KW-0804">Transcription</keyword>
<dbReference type="Pfam" id="PF02373">
    <property type="entry name" value="JmjC"/>
    <property type="match status" value="1"/>
</dbReference>
<dbReference type="CDD" id="cd15517">
    <property type="entry name" value="PHD_TCF19_like"/>
    <property type="match status" value="1"/>
</dbReference>
<evidence type="ECO:0000256" key="14">
    <source>
        <dbReference type="ARBA" id="ARBA00031083"/>
    </source>
</evidence>
<feature type="compositionally biased region" description="Polar residues" evidence="16">
    <location>
        <begin position="296"/>
        <end position="308"/>
    </location>
</feature>
<evidence type="ECO:0000256" key="7">
    <source>
        <dbReference type="ARBA" id="ARBA00022771"/>
    </source>
</evidence>
<feature type="compositionally biased region" description="Polar residues" evidence="16">
    <location>
        <begin position="82"/>
        <end position="95"/>
    </location>
</feature>
<evidence type="ECO:0000313" key="18">
    <source>
        <dbReference type="EMBL" id="PWW77380.1"/>
    </source>
</evidence>
<evidence type="ECO:0000256" key="15">
    <source>
        <dbReference type="ARBA" id="ARBA00047915"/>
    </source>
</evidence>
<protein>
    <recommendedName>
        <fullName evidence="5">JmjC domain-containing histone demethylation protein 1</fullName>
        <ecNumber evidence="4">1.14.11.27</ecNumber>
    </recommendedName>
    <alternativeName>
        <fullName evidence="14">[Histone-H3]-lysine-36 demethylase 1</fullName>
    </alternativeName>
</protein>
<feature type="domain" description="JmjC" evidence="17">
    <location>
        <begin position="865"/>
        <end position="1027"/>
    </location>
</feature>
<reference evidence="18 19" key="1">
    <citation type="submission" date="2018-03" db="EMBL/GenBank/DDBJ databases">
        <title>Genomes of Pezizomycetes fungi and the evolution of truffles.</title>
        <authorList>
            <person name="Murat C."/>
            <person name="Payen T."/>
            <person name="Noel B."/>
            <person name="Kuo A."/>
            <person name="Martin F.M."/>
        </authorList>
    </citation>
    <scope>NUCLEOTIDE SEQUENCE [LARGE SCALE GENOMIC DNA]</scope>
    <source>
        <strain evidence="18">091103-1</strain>
    </source>
</reference>
<dbReference type="InterPro" id="IPR019786">
    <property type="entry name" value="Zinc_finger_PHD-type_CS"/>
</dbReference>
<evidence type="ECO:0000256" key="6">
    <source>
        <dbReference type="ARBA" id="ARBA00022723"/>
    </source>
</evidence>
<dbReference type="SUPFAM" id="SSF57903">
    <property type="entry name" value="FYVE/PHD zinc finger"/>
    <property type="match status" value="1"/>
</dbReference>
<evidence type="ECO:0000256" key="10">
    <source>
        <dbReference type="ARBA" id="ARBA00023004"/>
    </source>
</evidence>
<comment type="cofactor">
    <cofactor evidence="1">
        <name>Fe(2+)</name>
        <dbReference type="ChEBI" id="CHEBI:29033"/>
    </cofactor>
</comment>
<feature type="compositionally biased region" description="Basic and acidic residues" evidence="16">
    <location>
        <begin position="568"/>
        <end position="579"/>
    </location>
</feature>
<feature type="region of interest" description="Disordered" evidence="16">
    <location>
        <begin position="283"/>
        <end position="311"/>
    </location>
</feature>
<feature type="region of interest" description="Disordered" evidence="16">
    <location>
        <begin position="1223"/>
        <end position="1334"/>
    </location>
</feature>
<feature type="compositionally biased region" description="Low complexity" evidence="16">
    <location>
        <begin position="49"/>
        <end position="63"/>
    </location>
</feature>
<keyword evidence="7" id="KW-0863">Zinc-finger</keyword>
<keyword evidence="9" id="KW-0560">Oxidoreductase</keyword>
<dbReference type="InterPro" id="IPR003347">
    <property type="entry name" value="JmjC_dom"/>
</dbReference>
<comment type="catalytic activity">
    <reaction evidence="15">
        <text>N(6),N(6)-dimethyl-L-lysyl(36)-[histone H3] + 2 2-oxoglutarate + 2 O2 = L-lysyl(36)-[histone H3] + 2 formaldehyde + 2 succinate + 2 CO2</text>
        <dbReference type="Rhea" id="RHEA:42032"/>
        <dbReference type="Rhea" id="RHEA-COMP:9785"/>
        <dbReference type="Rhea" id="RHEA-COMP:9787"/>
        <dbReference type="ChEBI" id="CHEBI:15379"/>
        <dbReference type="ChEBI" id="CHEBI:16526"/>
        <dbReference type="ChEBI" id="CHEBI:16810"/>
        <dbReference type="ChEBI" id="CHEBI:16842"/>
        <dbReference type="ChEBI" id="CHEBI:29969"/>
        <dbReference type="ChEBI" id="CHEBI:30031"/>
        <dbReference type="ChEBI" id="CHEBI:61976"/>
        <dbReference type="EC" id="1.14.11.27"/>
    </reaction>
</comment>
<keyword evidence="11" id="KW-0805">Transcription regulation</keyword>
<feature type="compositionally biased region" description="Basic residues" evidence="16">
    <location>
        <begin position="116"/>
        <end position="126"/>
    </location>
</feature>
<evidence type="ECO:0000256" key="3">
    <source>
        <dbReference type="ARBA" id="ARBA00008037"/>
    </source>
</evidence>
<evidence type="ECO:0000256" key="2">
    <source>
        <dbReference type="ARBA" id="ARBA00004123"/>
    </source>
</evidence>
<dbReference type="PROSITE" id="PS01359">
    <property type="entry name" value="ZF_PHD_1"/>
    <property type="match status" value="1"/>
</dbReference>
<dbReference type="InterPro" id="IPR011011">
    <property type="entry name" value="Znf_FYVE_PHD"/>
</dbReference>
<evidence type="ECO:0000256" key="12">
    <source>
        <dbReference type="ARBA" id="ARBA00023163"/>
    </source>
</evidence>
<comment type="caution">
    <text evidence="18">The sequence shown here is derived from an EMBL/GenBank/DDBJ whole genome shotgun (WGS) entry which is preliminary data.</text>
</comment>
<evidence type="ECO:0000259" key="17">
    <source>
        <dbReference type="PROSITE" id="PS51184"/>
    </source>
</evidence>
<dbReference type="Gene3D" id="2.60.120.650">
    <property type="entry name" value="Cupin"/>
    <property type="match status" value="2"/>
</dbReference>
<gene>
    <name evidence="18" type="ORF">C7212DRAFT_362348</name>
</gene>
<feature type="region of interest" description="Disordered" evidence="16">
    <location>
        <begin position="1177"/>
        <end position="1211"/>
    </location>
</feature>
<evidence type="ECO:0000313" key="19">
    <source>
        <dbReference type="Proteomes" id="UP000246991"/>
    </source>
</evidence>
<dbReference type="STRING" id="42249.A0A317SUC0"/>
<evidence type="ECO:0000256" key="8">
    <source>
        <dbReference type="ARBA" id="ARBA00022833"/>
    </source>
</evidence>
<evidence type="ECO:0000256" key="11">
    <source>
        <dbReference type="ARBA" id="ARBA00023015"/>
    </source>
</evidence>
<feature type="region of interest" description="Disordered" evidence="16">
    <location>
        <begin position="368"/>
        <end position="392"/>
    </location>
</feature>
<dbReference type="EC" id="1.14.11.27" evidence="4"/>
<dbReference type="GO" id="GO:0008270">
    <property type="term" value="F:zinc ion binding"/>
    <property type="evidence" value="ECO:0007669"/>
    <property type="project" value="UniProtKB-KW"/>
</dbReference>
<organism evidence="18 19">
    <name type="scientific">Tuber magnatum</name>
    <name type="common">white Piedmont truffle</name>
    <dbReference type="NCBI Taxonomy" id="42249"/>
    <lineage>
        <taxon>Eukaryota</taxon>
        <taxon>Fungi</taxon>
        <taxon>Dikarya</taxon>
        <taxon>Ascomycota</taxon>
        <taxon>Pezizomycotina</taxon>
        <taxon>Pezizomycetes</taxon>
        <taxon>Pezizales</taxon>
        <taxon>Tuberaceae</taxon>
        <taxon>Tuber</taxon>
    </lineage>
</organism>
<feature type="compositionally biased region" description="Low complexity" evidence="16">
    <location>
        <begin position="1230"/>
        <end position="1260"/>
    </location>
</feature>
<keyword evidence="10" id="KW-0408">Iron</keyword>
<comment type="subcellular location">
    <subcellularLocation>
        <location evidence="2">Nucleus</location>
    </subcellularLocation>
</comment>
<feature type="region of interest" description="Disordered" evidence="16">
    <location>
        <begin position="49"/>
        <end position="214"/>
    </location>
</feature>
<dbReference type="PANTHER" id="PTHR23123">
    <property type="entry name" value="PHD/F-BOX CONTAINING PROTEIN"/>
    <property type="match status" value="1"/>
</dbReference>
<feature type="compositionally biased region" description="Basic and acidic residues" evidence="16">
    <location>
        <begin position="1197"/>
        <end position="1210"/>
    </location>
</feature>
<feature type="region of interest" description="Disordered" evidence="16">
    <location>
        <begin position="552"/>
        <end position="603"/>
    </location>
</feature>
<proteinExistence type="inferred from homology"/>
<feature type="compositionally biased region" description="Polar residues" evidence="16">
    <location>
        <begin position="159"/>
        <end position="181"/>
    </location>
</feature>
<evidence type="ECO:0000256" key="9">
    <source>
        <dbReference type="ARBA" id="ARBA00023002"/>
    </source>
</evidence>
<evidence type="ECO:0000256" key="13">
    <source>
        <dbReference type="ARBA" id="ARBA00023242"/>
    </source>
</evidence>
<feature type="compositionally biased region" description="Pro residues" evidence="16">
    <location>
        <begin position="194"/>
        <end position="206"/>
    </location>
</feature>